<dbReference type="CDD" id="cd01822">
    <property type="entry name" value="Lysophospholipase_L1_like"/>
    <property type="match status" value="1"/>
</dbReference>
<dbReference type="GO" id="GO:0004622">
    <property type="term" value="F:phosphatidylcholine lysophospholipase activity"/>
    <property type="evidence" value="ECO:0007669"/>
    <property type="project" value="TreeGrafter"/>
</dbReference>
<dbReference type="RefSeq" id="WP_133504286.1">
    <property type="nucleotide sequence ID" value="NZ_SNXC01000013.1"/>
</dbReference>
<sequence>MNYIRTLLITTTILLASFHLNVQAASYTALEKASGTLLIMGDSLSAAYNLSIEKGWVSLIEQELASVAPKITVINASVSGETTQGGLARFPSLIEKHQPNWVVLELGANDGLRGYPLTKASENLLSMINITRQYSAKPLLIGNRLPSNYGKRYTQAFFNLYKDLAKKEDIAYMPFMLENVALDKTLMLGDGLHPNEKGQKIVLENIRPYILKLISK</sequence>
<feature type="chain" id="PRO_5020706115" evidence="1">
    <location>
        <begin position="25"/>
        <end position="216"/>
    </location>
</feature>
<protein>
    <submittedName>
        <fullName evidence="3">Acyl-CoA thioesterase-1</fullName>
    </submittedName>
</protein>
<keyword evidence="1" id="KW-0732">Signal</keyword>
<dbReference type="AlphaFoldDB" id="A0A4R6M7D5"/>
<dbReference type="InterPro" id="IPR051532">
    <property type="entry name" value="Ester_Hydrolysis_Enzymes"/>
</dbReference>
<evidence type="ECO:0000313" key="4">
    <source>
        <dbReference type="Proteomes" id="UP000294656"/>
    </source>
</evidence>
<evidence type="ECO:0000256" key="1">
    <source>
        <dbReference type="SAM" id="SignalP"/>
    </source>
</evidence>
<proteinExistence type="predicted"/>
<dbReference type="OrthoDB" id="9786188at2"/>
<comment type="caution">
    <text evidence="3">The sequence shown here is derived from an EMBL/GenBank/DDBJ whole genome shotgun (WGS) entry which is preliminary data.</text>
</comment>
<feature type="signal peptide" evidence="1">
    <location>
        <begin position="1"/>
        <end position="24"/>
    </location>
</feature>
<reference evidence="3 4" key="1">
    <citation type="submission" date="2019-03" db="EMBL/GenBank/DDBJ databases">
        <title>Genomic Encyclopedia of Type Strains, Phase III (KMG-III): the genomes of soil and plant-associated and newly described type strains.</title>
        <authorList>
            <person name="Whitman W."/>
        </authorList>
    </citation>
    <scope>NUCLEOTIDE SEQUENCE [LARGE SCALE GENOMIC DNA]</scope>
    <source>
        <strain evidence="3 4">CECT 7378</strain>
    </source>
</reference>
<dbReference type="PANTHER" id="PTHR30383">
    <property type="entry name" value="THIOESTERASE 1/PROTEASE 1/LYSOPHOSPHOLIPASE L1"/>
    <property type="match status" value="1"/>
</dbReference>
<dbReference type="SUPFAM" id="SSF52266">
    <property type="entry name" value="SGNH hydrolase"/>
    <property type="match status" value="1"/>
</dbReference>
<name>A0A4R6M7D5_9GAMM</name>
<keyword evidence="4" id="KW-1185">Reference proteome</keyword>
<dbReference type="InterPro" id="IPR013830">
    <property type="entry name" value="SGNH_hydro"/>
</dbReference>
<evidence type="ECO:0000313" key="3">
    <source>
        <dbReference type="EMBL" id="TDO96785.1"/>
    </source>
</evidence>
<dbReference type="PANTHER" id="PTHR30383:SF24">
    <property type="entry name" value="THIOESTERASE 1_PROTEASE 1_LYSOPHOSPHOLIPASE L1"/>
    <property type="match status" value="1"/>
</dbReference>
<gene>
    <name evidence="3" type="ORF">DFP79_2553</name>
</gene>
<dbReference type="Pfam" id="PF13472">
    <property type="entry name" value="Lipase_GDSL_2"/>
    <property type="match status" value="1"/>
</dbReference>
<dbReference type="Gene3D" id="3.40.50.1110">
    <property type="entry name" value="SGNH hydrolase"/>
    <property type="match status" value="1"/>
</dbReference>
<evidence type="ECO:0000259" key="2">
    <source>
        <dbReference type="Pfam" id="PF13472"/>
    </source>
</evidence>
<dbReference type="InterPro" id="IPR036514">
    <property type="entry name" value="SGNH_hydro_sf"/>
</dbReference>
<accession>A0A4R6M7D5</accession>
<feature type="domain" description="SGNH hydrolase-type esterase" evidence="2">
    <location>
        <begin position="40"/>
        <end position="201"/>
    </location>
</feature>
<dbReference type="Proteomes" id="UP000294656">
    <property type="component" value="Unassembled WGS sequence"/>
</dbReference>
<organism evidence="3 4">
    <name type="scientific">Marinomonas balearica</name>
    <dbReference type="NCBI Taxonomy" id="491947"/>
    <lineage>
        <taxon>Bacteria</taxon>
        <taxon>Pseudomonadati</taxon>
        <taxon>Pseudomonadota</taxon>
        <taxon>Gammaproteobacteria</taxon>
        <taxon>Oceanospirillales</taxon>
        <taxon>Oceanospirillaceae</taxon>
        <taxon>Marinomonas</taxon>
    </lineage>
</organism>
<dbReference type="EMBL" id="SNXC01000013">
    <property type="protein sequence ID" value="TDO96785.1"/>
    <property type="molecule type" value="Genomic_DNA"/>
</dbReference>